<dbReference type="AlphaFoldDB" id="M6JL86"/>
<dbReference type="Proteomes" id="UP000012106">
    <property type="component" value="Unassembled WGS sequence"/>
</dbReference>
<gene>
    <name evidence="1" type="ORF">LEP1GSC063_2535</name>
</gene>
<evidence type="ECO:0000313" key="1">
    <source>
        <dbReference type="EMBL" id="EMN20330.1"/>
    </source>
</evidence>
<sequence>MRLESLVDCEFYERPKRKGFGEKNMQKEKKPEDSFEYSGFRVVRRFITGIINPF</sequence>
<reference evidence="1 2" key="1">
    <citation type="submission" date="2013-01" db="EMBL/GenBank/DDBJ databases">
        <authorList>
            <person name="Harkins D.M."/>
            <person name="Durkin A.S."/>
            <person name="Brinkac L.M."/>
            <person name="Haft D.H."/>
            <person name="Selengut J.D."/>
            <person name="Sanka R."/>
            <person name="DePew J."/>
            <person name="Purushe J."/>
            <person name="Hartskeerl R.A."/>
            <person name="Ahmed A."/>
            <person name="van der Linden H."/>
            <person name="Goris M.G.A."/>
            <person name="Vinetz J.M."/>
            <person name="Sutton G.G."/>
            <person name="Nierman W.C."/>
            <person name="Fouts D.E."/>
        </authorList>
    </citation>
    <scope>NUCLEOTIDE SEQUENCE [LARGE SCALE GENOMIC DNA]</scope>
    <source>
        <strain evidence="1 2">MAVJ 401</strain>
    </source>
</reference>
<protein>
    <submittedName>
        <fullName evidence="1">Uncharacterized protein</fullName>
    </submittedName>
</protein>
<evidence type="ECO:0000313" key="2">
    <source>
        <dbReference type="Proteomes" id="UP000012106"/>
    </source>
</evidence>
<comment type="caution">
    <text evidence="1">The sequence shown here is derived from an EMBL/GenBank/DDBJ whole genome shotgun (WGS) entry which is preliminary data.</text>
</comment>
<accession>M6JL86</accession>
<dbReference type="EMBL" id="AHMU02000070">
    <property type="protein sequence ID" value="EMN20330.1"/>
    <property type="molecule type" value="Genomic_DNA"/>
</dbReference>
<organism evidence="1 2">
    <name type="scientific">Leptospira santarosai serovar Arenal str. MAVJ 401</name>
    <dbReference type="NCBI Taxonomy" id="1049976"/>
    <lineage>
        <taxon>Bacteria</taxon>
        <taxon>Pseudomonadati</taxon>
        <taxon>Spirochaetota</taxon>
        <taxon>Spirochaetia</taxon>
        <taxon>Leptospirales</taxon>
        <taxon>Leptospiraceae</taxon>
        <taxon>Leptospira</taxon>
    </lineage>
</organism>
<proteinExistence type="predicted"/>
<name>M6JL86_9LEPT</name>